<proteinExistence type="predicted"/>
<accession>A0A8T2KQ86</accession>
<dbReference type="InterPro" id="IPR013783">
    <property type="entry name" value="Ig-like_fold"/>
</dbReference>
<evidence type="ECO:0000313" key="3">
    <source>
        <dbReference type="Proteomes" id="UP000752171"/>
    </source>
</evidence>
<dbReference type="AlphaFoldDB" id="A0A8T2KQ86"/>
<organism evidence="2 3">
    <name type="scientific">Astyanax mexicanus</name>
    <name type="common">Blind cave fish</name>
    <name type="synonym">Astyanax fasciatus mexicanus</name>
    <dbReference type="NCBI Taxonomy" id="7994"/>
    <lineage>
        <taxon>Eukaryota</taxon>
        <taxon>Metazoa</taxon>
        <taxon>Chordata</taxon>
        <taxon>Craniata</taxon>
        <taxon>Vertebrata</taxon>
        <taxon>Euteleostomi</taxon>
        <taxon>Actinopterygii</taxon>
        <taxon>Neopterygii</taxon>
        <taxon>Teleostei</taxon>
        <taxon>Ostariophysi</taxon>
        <taxon>Characiformes</taxon>
        <taxon>Characoidei</taxon>
        <taxon>Acestrorhamphidae</taxon>
        <taxon>Acestrorhamphinae</taxon>
        <taxon>Astyanax</taxon>
    </lineage>
</organism>
<dbReference type="SUPFAM" id="SSF48726">
    <property type="entry name" value="Immunoglobulin"/>
    <property type="match status" value="1"/>
</dbReference>
<name>A0A8T2KQ86_ASTMX</name>
<dbReference type="Proteomes" id="UP000752171">
    <property type="component" value="Unassembled WGS sequence"/>
</dbReference>
<sequence length="213" mass="23331">LMFSLSSVFFAGCGGSFVGVAQVKLNESATLPCVNQCAGRVEWTCVASKEVVAQCDQNICKEERGYKLGSEKIRAGDLSLTITSADFRKKGFYTCDCNGVTVCLVSLRIECKFVPVKINPNESLLLEVPVREPVEVIYNSTDAAGSSSKQICTVDGRSLRYTAEYKERVSLVCAVRVQEVMPSDGGIYIIRDTKNKEIVQTFSVTVHGRLFLS</sequence>
<evidence type="ECO:0008006" key="4">
    <source>
        <dbReference type="Google" id="ProtNLM"/>
    </source>
</evidence>
<protein>
    <recommendedName>
        <fullName evidence="4">Immunoglobulin subtype domain-containing protein</fullName>
    </recommendedName>
</protein>
<comment type="caution">
    <text evidence="2">The sequence shown here is derived from an EMBL/GenBank/DDBJ whole genome shotgun (WGS) entry which is preliminary data.</text>
</comment>
<keyword evidence="1" id="KW-0732">Signal</keyword>
<dbReference type="InterPro" id="IPR036179">
    <property type="entry name" value="Ig-like_dom_sf"/>
</dbReference>
<dbReference type="EMBL" id="JAICCE010000022">
    <property type="protein sequence ID" value="KAG9261493.1"/>
    <property type="molecule type" value="Genomic_DNA"/>
</dbReference>
<evidence type="ECO:0000313" key="2">
    <source>
        <dbReference type="EMBL" id="KAG9261493.1"/>
    </source>
</evidence>
<feature type="signal peptide" evidence="1">
    <location>
        <begin position="1"/>
        <end position="15"/>
    </location>
</feature>
<gene>
    <name evidence="2" type="ORF">AMEX_G25035</name>
</gene>
<feature type="non-terminal residue" evidence="2">
    <location>
        <position position="1"/>
    </location>
</feature>
<dbReference type="Gene3D" id="2.60.40.10">
    <property type="entry name" value="Immunoglobulins"/>
    <property type="match status" value="1"/>
</dbReference>
<reference evidence="2 3" key="1">
    <citation type="submission" date="2021-07" db="EMBL/GenBank/DDBJ databases">
        <authorList>
            <person name="Imarazene B."/>
            <person name="Zahm M."/>
            <person name="Klopp C."/>
            <person name="Cabau C."/>
            <person name="Beille S."/>
            <person name="Jouanno E."/>
            <person name="Castinel A."/>
            <person name="Lluch J."/>
            <person name="Gil L."/>
            <person name="Kuchtly C."/>
            <person name="Lopez Roques C."/>
            <person name="Donnadieu C."/>
            <person name="Parrinello H."/>
            <person name="Journot L."/>
            <person name="Du K."/>
            <person name="Schartl M."/>
            <person name="Retaux S."/>
            <person name="Guiguen Y."/>
        </authorList>
    </citation>
    <scope>NUCLEOTIDE SEQUENCE [LARGE SCALE GENOMIC DNA]</scope>
    <source>
        <strain evidence="2">Pach_M1</strain>
        <tissue evidence="2">Testis</tissue>
    </source>
</reference>
<feature type="chain" id="PRO_5035943789" description="Immunoglobulin subtype domain-containing protein" evidence="1">
    <location>
        <begin position="16"/>
        <end position="213"/>
    </location>
</feature>
<evidence type="ECO:0000256" key="1">
    <source>
        <dbReference type="SAM" id="SignalP"/>
    </source>
</evidence>